<dbReference type="Gene3D" id="1.25.40.20">
    <property type="entry name" value="Ankyrin repeat-containing domain"/>
    <property type="match status" value="2"/>
</dbReference>
<keyword evidence="1" id="KW-0677">Repeat</keyword>
<evidence type="ECO:0000256" key="3">
    <source>
        <dbReference type="PROSITE-ProRule" id="PRU00023"/>
    </source>
</evidence>
<protein>
    <submittedName>
        <fullName evidence="5">Ankyrin repeat domain-containing protein</fullName>
    </submittedName>
</protein>
<evidence type="ECO:0000256" key="2">
    <source>
        <dbReference type="ARBA" id="ARBA00023043"/>
    </source>
</evidence>
<feature type="region of interest" description="Disordered" evidence="4">
    <location>
        <begin position="221"/>
        <end position="263"/>
    </location>
</feature>
<dbReference type="InterPro" id="IPR002110">
    <property type="entry name" value="Ankyrin_rpt"/>
</dbReference>
<reference evidence="5" key="1">
    <citation type="submission" date="2020-12" db="EMBL/GenBank/DDBJ databases">
        <title>Ramlibacter sp. nov., isolated from a freshwater alga, Cryptomonas.</title>
        <authorList>
            <person name="Kim H.M."/>
            <person name="Jeon C.O."/>
        </authorList>
    </citation>
    <scope>NUCLEOTIDE SEQUENCE</scope>
    <source>
        <strain evidence="5">CrO1</strain>
    </source>
</reference>
<dbReference type="PROSITE" id="PS50088">
    <property type="entry name" value="ANK_REPEAT"/>
    <property type="match status" value="3"/>
</dbReference>
<dbReference type="PANTHER" id="PTHR24173">
    <property type="entry name" value="ANKYRIN REPEAT CONTAINING"/>
    <property type="match status" value="1"/>
</dbReference>
<feature type="repeat" description="ANK" evidence="3">
    <location>
        <begin position="153"/>
        <end position="185"/>
    </location>
</feature>
<feature type="repeat" description="ANK" evidence="3">
    <location>
        <begin position="90"/>
        <end position="122"/>
    </location>
</feature>
<evidence type="ECO:0000256" key="4">
    <source>
        <dbReference type="SAM" id="MobiDB-lite"/>
    </source>
</evidence>
<dbReference type="Proteomes" id="UP000617041">
    <property type="component" value="Unassembled WGS sequence"/>
</dbReference>
<dbReference type="InterPro" id="IPR036770">
    <property type="entry name" value="Ankyrin_rpt-contain_sf"/>
</dbReference>
<comment type="caution">
    <text evidence="5">The sequence shown here is derived from an EMBL/GenBank/DDBJ whole genome shotgun (WGS) entry which is preliminary data.</text>
</comment>
<gene>
    <name evidence="5" type="ORF">I8E28_12415</name>
</gene>
<dbReference type="AlphaFoldDB" id="A0A934US56"/>
<organism evidence="5 6">
    <name type="scientific">Ramlibacter algicola</name>
    <dbReference type="NCBI Taxonomy" id="2795217"/>
    <lineage>
        <taxon>Bacteria</taxon>
        <taxon>Pseudomonadati</taxon>
        <taxon>Pseudomonadota</taxon>
        <taxon>Betaproteobacteria</taxon>
        <taxon>Burkholderiales</taxon>
        <taxon>Comamonadaceae</taxon>
        <taxon>Ramlibacter</taxon>
    </lineage>
</organism>
<keyword evidence="6" id="KW-1185">Reference proteome</keyword>
<dbReference type="Pfam" id="PF12796">
    <property type="entry name" value="Ank_2"/>
    <property type="match status" value="2"/>
</dbReference>
<dbReference type="PANTHER" id="PTHR24173:SF83">
    <property type="entry name" value="SOCS BOX DOMAIN-CONTAINING PROTEIN"/>
    <property type="match status" value="1"/>
</dbReference>
<name>A0A934US56_9BURK</name>
<dbReference type="SMART" id="SM00248">
    <property type="entry name" value="ANK"/>
    <property type="match status" value="6"/>
</dbReference>
<keyword evidence="2 3" id="KW-0040">ANK repeat</keyword>
<feature type="repeat" description="ANK" evidence="3">
    <location>
        <begin position="120"/>
        <end position="152"/>
    </location>
</feature>
<dbReference type="EMBL" id="JAEDAO010000001">
    <property type="protein sequence ID" value="MBK0393398.1"/>
    <property type="molecule type" value="Genomic_DNA"/>
</dbReference>
<sequence length="263" mass="28320">MKHYSKIVGYIVVGAWFSVASAGSYDDFFHAVKMDDVATVQQLVARGFDPNTPTPDGQTGLVMALREPSPKVAGLLARLPATQVELRTPQDESPLMMAALKGQEDAVKVLLARGADVNKTGWAPLHYAASNGNVAIVKLLLEHHAYIDAESPNGTTPLMMAAMYGSTESVEVLLEEGADWKLKNQQGMTALDFAVRGERPDAVRILSATMEGRPVPPPFFAPIVPKAAPRQDAPPVQRPGPSQPATPEAVEAVPQPRREPGRW</sequence>
<proteinExistence type="predicted"/>
<dbReference type="SUPFAM" id="SSF48403">
    <property type="entry name" value="Ankyrin repeat"/>
    <property type="match status" value="1"/>
</dbReference>
<evidence type="ECO:0000256" key="1">
    <source>
        <dbReference type="ARBA" id="ARBA00022737"/>
    </source>
</evidence>
<evidence type="ECO:0000313" key="5">
    <source>
        <dbReference type="EMBL" id="MBK0393398.1"/>
    </source>
</evidence>
<accession>A0A934US56</accession>
<evidence type="ECO:0000313" key="6">
    <source>
        <dbReference type="Proteomes" id="UP000617041"/>
    </source>
</evidence>
<dbReference type="PRINTS" id="PR01415">
    <property type="entry name" value="ANKYRIN"/>
</dbReference>
<dbReference type="PROSITE" id="PS50297">
    <property type="entry name" value="ANK_REP_REGION"/>
    <property type="match status" value="3"/>
</dbReference>